<evidence type="ECO:0000313" key="2">
    <source>
        <dbReference type="Proteomes" id="UP000050509"/>
    </source>
</evidence>
<dbReference type="AlphaFoldDB" id="A0A0P9F792"/>
<dbReference type="EMBL" id="LJCR01002937">
    <property type="protein sequence ID" value="KPV48108.1"/>
    <property type="molecule type" value="Genomic_DNA"/>
</dbReference>
<organism evidence="1 2">
    <name type="scientific">Kouleothrix aurantiaca</name>
    <dbReference type="NCBI Taxonomy" id="186479"/>
    <lineage>
        <taxon>Bacteria</taxon>
        <taxon>Bacillati</taxon>
        <taxon>Chloroflexota</taxon>
        <taxon>Chloroflexia</taxon>
        <taxon>Chloroflexales</taxon>
        <taxon>Roseiflexineae</taxon>
        <taxon>Roseiflexaceae</taxon>
        <taxon>Kouleothrix</taxon>
    </lineage>
</organism>
<gene>
    <name evidence="1" type="ORF">SE17_39820</name>
</gene>
<comment type="caution">
    <text evidence="1">The sequence shown here is derived from an EMBL/GenBank/DDBJ whole genome shotgun (WGS) entry which is preliminary data.</text>
</comment>
<reference evidence="1 2" key="1">
    <citation type="submission" date="2015-09" db="EMBL/GenBank/DDBJ databases">
        <title>Draft genome sequence of Kouleothrix aurantiaca JCM 19913.</title>
        <authorList>
            <person name="Hemp J."/>
        </authorList>
    </citation>
    <scope>NUCLEOTIDE SEQUENCE [LARGE SCALE GENOMIC DNA]</scope>
    <source>
        <strain evidence="1 2">COM-B</strain>
    </source>
</reference>
<evidence type="ECO:0000313" key="1">
    <source>
        <dbReference type="EMBL" id="KPV48108.1"/>
    </source>
</evidence>
<sequence>MTEHDGLFSIPTRLLLTAEQRARLETLVHERDVDLVDLLSEIVADYLESQDIAVSAAPAPDTSAELQRRRAALARLRARSDAAG</sequence>
<keyword evidence="2" id="KW-1185">Reference proteome</keyword>
<dbReference type="Proteomes" id="UP000050509">
    <property type="component" value="Unassembled WGS sequence"/>
</dbReference>
<name>A0A0P9F792_9CHLR</name>
<feature type="non-terminal residue" evidence="1">
    <location>
        <position position="84"/>
    </location>
</feature>
<accession>A0A0P9F792</accession>
<protein>
    <submittedName>
        <fullName evidence="1">Uncharacterized protein</fullName>
    </submittedName>
</protein>
<proteinExistence type="predicted"/>